<name>A0ABY7NL35_9SPHN</name>
<dbReference type="PROSITE" id="PS51186">
    <property type="entry name" value="GNAT"/>
    <property type="match status" value="1"/>
</dbReference>
<feature type="domain" description="N-acetyltransferase" evidence="3">
    <location>
        <begin position="2"/>
        <end position="170"/>
    </location>
</feature>
<keyword evidence="5" id="KW-1185">Reference proteome</keyword>
<accession>A0ABY7NL35</accession>
<gene>
    <name evidence="4" type="ORF">PBT88_19250</name>
</gene>
<dbReference type="Gene3D" id="3.40.630.30">
    <property type="match status" value="1"/>
</dbReference>
<evidence type="ECO:0000256" key="1">
    <source>
        <dbReference type="ARBA" id="ARBA00022679"/>
    </source>
</evidence>
<dbReference type="CDD" id="cd04301">
    <property type="entry name" value="NAT_SF"/>
    <property type="match status" value="1"/>
</dbReference>
<evidence type="ECO:0000256" key="2">
    <source>
        <dbReference type="ARBA" id="ARBA00023315"/>
    </source>
</evidence>
<dbReference type="RefSeq" id="WP_270076903.1">
    <property type="nucleotide sequence ID" value="NZ_CP115174.1"/>
</dbReference>
<dbReference type="PANTHER" id="PTHR43877:SF1">
    <property type="entry name" value="ACETYLTRANSFERASE"/>
    <property type="match status" value="1"/>
</dbReference>
<dbReference type="Pfam" id="PF00583">
    <property type="entry name" value="Acetyltransf_1"/>
    <property type="match status" value="1"/>
</dbReference>
<dbReference type="InterPro" id="IPR016181">
    <property type="entry name" value="Acyl_CoA_acyltransferase"/>
</dbReference>
<proteinExistence type="predicted"/>
<reference evidence="4 5" key="1">
    <citation type="submission" date="2022-12" db="EMBL/GenBank/DDBJ databases">
        <title>Sphingomonas abieness sp. nov., an endophytic bacterium isolated from Abies koreana.</title>
        <authorList>
            <person name="Jiang L."/>
            <person name="Lee J."/>
        </authorList>
    </citation>
    <scope>NUCLEOTIDE SEQUENCE [LARGE SCALE GENOMIC DNA]</scope>
    <source>
        <strain evidence="5">PAMB 00755</strain>
    </source>
</reference>
<keyword evidence="1" id="KW-0808">Transferase</keyword>
<dbReference type="PANTHER" id="PTHR43877">
    <property type="entry name" value="AMINOALKYLPHOSPHONATE N-ACETYLTRANSFERASE-RELATED-RELATED"/>
    <property type="match status" value="1"/>
</dbReference>
<organism evidence="4 5">
    <name type="scientific">Sphingomonas abietis</name>
    <dbReference type="NCBI Taxonomy" id="3012344"/>
    <lineage>
        <taxon>Bacteria</taxon>
        <taxon>Pseudomonadati</taxon>
        <taxon>Pseudomonadota</taxon>
        <taxon>Alphaproteobacteria</taxon>
        <taxon>Sphingomonadales</taxon>
        <taxon>Sphingomonadaceae</taxon>
        <taxon>Sphingomonas</taxon>
    </lineage>
</organism>
<evidence type="ECO:0000259" key="3">
    <source>
        <dbReference type="PROSITE" id="PS51186"/>
    </source>
</evidence>
<keyword evidence="2" id="KW-0012">Acyltransferase</keyword>
<protein>
    <submittedName>
        <fullName evidence="4">GNAT family N-acetyltransferase</fullName>
    </submittedName>
</protein>
<dbReference type="InterPro" id="IPR050832">
    <property type="entry name" value="Bact_Acetyltransf"/>
</dbReference>
<dbReference type="Proteomes" id="UP001210865">
    <property type="component" value="Chromosome"/>
</dbReference>
<sequence>MIEYRDARPEDAPALTRMAADSFVETFGHLYRPQDLDSFLRDAFGPAGLPAQIGDPAYRIRVATDDGIIAGFAKMGPCGLPSPPVPDDAAELKQLYVLKPWQGAGIAQALMAWAIECARAGGAAHLVLSVYADNHRAQRFYARYGLAEIGAHPFMVGAQMDDDRIWSVAL</sequence>
<dbReference type="SUPFAM" id="SSF55729">
    <property type="entry name" value="Acyl-CoA N-acyltransferases (Nat)"/>
    <property type="match status" value="1"/>
</dbReference>
<dbReference type="InterPro" id="IPR000182">
    <property type="entry name" value="GNAT_dom"/>
</dbReference>
<dbReference type="EMBL" id="CP115174">
    <property type="protein sequence ID" value="WBO22255.1"/>
    <property type="molecule type" value="Genomic_DNA"/>
</dbReference>
<evidence type="ECO:0000313" key="4">
    <source>
        <dbReference type="EMBL" id="WBO22255.1"/>
    </source>
</evidence>
<evidence type="ECO:0000313" key="5">
    <source>
        <dbReference type="Proteomes" id="UP001210865"/>
    </source>
</evidence>